<comment type="caution">
    <text evidence="4">The sequence shown here is derived from an EMBL/GenBank/DDBJ whole genome shotgun (WGS) entry which is preliminary data.</text>
</comment>
<proteinExistence type="predicted"/>
<organism evidence="4 5">
    <name type="scientific">Hypocrea atroviridis (strain ATCC 20476 / IMI 206040)</name>
    <name type="common">Trichoderma atroviride</name>
    <dbReference type="NCBI Taxonomy" id="452589"/>
    <lineage>
        <taxon>Eukaryota</taxon>
        <taxon>Fungi</taxon>
        <taxon>Dikarya</taxon>
        <taxon>Ascomycota</taxon>
        <taxon>Pezizomycotina</taxon>
        <taxon>Sordariomycetes</taxon>
        <taxon>Hypocreomycetidae</taxon>
        <taxon>Hypocreales</taxon>
        <taxon>Hypocreaceae</taxon>
        <taxon>Trichoderma</taxon>
    </lineage>
</organism>
<evidence type="ECO:0000256" key="1">
    <source>
        <dbReference type="ARBA" id="ARBA00023242"/>
    </source>
</evidence>
<dbReference type="eggNOG" id="ENOG502QRM1">
    <property type="taxonomic scope" value="Eukaryota"/>
</dbReference>
<feature type="compositionally biased region" description="Basic residues" evidence="2">
    <location>
        <begin position="166"/>
        <end position="175"/>
    </location>
</feature>
<feature type="compositionally biased region" description="Low complexity" evidence="2">
    <location>
        <begin position="208"/>
        <end position="217"/>
    </location>
</feature>
<feature type="domain" description="Zn(2)-C6 fungal-type" evidence="3">
    <location>
        <begin position="177"/>
        <end position="207"/>
    </location>
</feature>
<dbReference type="AlphaFoldDB" id="G9P5E7"/>
<dbReference type="PROSITE" id="PS50048">
    <property type="entry name" value="ZN2_CY6_FUNGAL_2"/>
    <property type="match status" value="1"/>
</dbReference>
<feature type="region of interest" description="Disordered" evidence="2">
    <location>
        <begin position="24"/>
        <end position="44"/>
    </location>
</feature>
<dbReference type="SMART" id="SM00066">
    <property type="entry name" value="GAL4"/>
    <property type="match status" value="1"/>
</dbReference>
<dbReference type="OMA" id="WAFNIHA"/>
<dbReference type="Pfam" id="PF00172">
    <property type="entry name" value="Zn_clus"/>
    <property type="match status" value="1"/>
</dbReference>
<name>G9P5E7_HYPAI</name>
<dbReference type="InterPro" id="IPR053157">
    <property type="entry name" value="Sterol_Uptake_Regulator"/>
</dbReference>
<dbReference type="Proteomes" id="UP000005426">
    <property type="component" value="Unassembled WGS sequence"/>
</dbReference>
<dbReference type="PANTHER" id="PTHR47784">
    <property type="entry name" value="STEROL UPTAKE CONTROL PROTEIN 2"/>
    <property type="match status" value="1"/>
</dbReference>
<dbReference type="InterPro" id="IPR036864">
    <property type="entry name" value="Zn2-C6_fun-type_DNA-bd_sf"/>
</dbReference>
<dbReference type="PROSITE" id="PS00463">
    <property type="entry name" value="ZN2_CY6_FUNGAL_1"/>
    <property type="match status" value="1"/>
</dbReference>
<feature type="compositionally biased region" description="Low complexity" evidence="2">
    <location>
        <begin position="34"/>
        <end position="44"/>
    </location>
</feature>
<dbReference type="EMBL" id="ABDG02000027">
    <property type="protein sequence ID" value="EHK41332.1"/>
    <property type="molecule type" value="Genomic_DNA"/>
</dbReference>
<gene>
    <name evidence="4" type="ORF">TRIATDRAFT_286852</name>
</gene>
<evidence type="ECO:0000313" key="5">
    <source>
        <dbReference type="Proteomes" id="UP000005426"/>
    </source>
</evidence>
<evidence type="ECO:0000256" key="2">
    <source>
        <dbReference type="SAM" id="MobiDB-lite"/>
    </source>
</evidence>
<reference evidence="4 5" key="1">
    <citation type="journal article" date="2011" name="Genome Biol.">
        <title>Comparative genome sequence analysis underscores mycoparasitism as the ancestral life style of Trichoderma.</title>
        <authorList>
            <person name="Kubicek C.P."/>
            <person name="Herrera-Estrella A."/>
            <person name="Seidl-Seiboth V."/>
            <person name="Martinez D.A."/>
            <person name="Druzhinina I.S."/>
            <person name="Thon M."/>
            <person name="Zeilinger S."/>
            <person name="Casas-Flores S."/>
            <person name="Horwitz B.A."/>
            <person name="Mukherjee P.K."/>
            <person name="Mukherjee M."/>
            <person name="Kredics L."/>
            <person name="Alcaraz L.D."/>
            <person name="Aerts A."/>
            <person name="Antal Z."/>
            <person name="Atanasova L."/>
            <person name="Cervantes-Badillo M.G."/>
            <person name="Challacombe J."/>
            <person name="Chertkov O."/>
            <person name="McCluskey K."/>
            <person name="Coulpier F."/>
            <person name="Deshpande N."/>
            <person name="von Doehren H."/>
            <person name="Ebbole D.J."/>
            <person name="Esquivel-Naranjo E.U."/>
            <person name="Fekete E."/>
            <person name="Flipphi M."/>
            <person name="Glaser F."/>
            <person name="Gomez-Rodriguez E.Y."/>
            <person name="Gruber S."/>
            <person name="Han C."/>
            <person name="Henrissat B."/>
            <person name="Hermosa R."/>
            <person name="Hernandez-Onate M."/>
            <person name="Karaffa L."/>
            <person name="Kosti I."/>
            <person name="Le Crom S."/>
            <person name="Lindquist E."/>
            <person name="Lucas S."/>
            <person name="Luebeck M."/>
            <person name="Luebeck P.S."/>
            <person name="Margeot A."/>
            <person name="Metz B."/>
            <person name="Misra M."/>
            <person name="Nevalainen H."/>
            <person name="Omann M."/>
            <person name="Packer N."/>
            <person name="Perrone G."/>
            <person name="Uresti-Rivera E.E."/>
            <person name="Salamov A."/>
            <person name="Schmoll M."/>
            <person name="Seiboth B."/>
            <person name="Shapiro H."/>
            <person name="Sukno S."/>
            <person name="Tamayo-Ramos J.A."/>
            <person name="Tisch D."/>
            <person name="Wiest A."/>
            <person name="Wilkinson H.H."/>
            <person name="Zhang M."/>
            <person name="Coutinho P.M."/>
            <person name="Kenerley C.M."/>
            <person name="Monte E."/>
            <person name="Baker S.E."/>
            <person name="Grigoriev I.V."/>
        </authorList>
    </citation>
    <scope>NUCLEOTIDE SEQUENCE [LARGE SCALE GENOMIC DNA]</scope>
    <source>
        <strain evidence="5">ATCC 20476 / IMI 206040</strain>
    </source>
</reference>
<keyword evidence="1" id="KW-0539">Nucleus</keyword>
<dbReference type="PANTHER" id="PTHR47784:SF4">
    <property type="entry name" value="ZN(II)2CYS6 TRANSCRIPTION FACTOR (EUROFUNG)"/>
    <property type="match status" value="1"/>
</dbReference>
<dbReference type="GO" id="GO:0008270">
    <property type="term" value="F:zinc ion binding"/>
    <property type="evidence" value="ECO:0007669"/>
    <property type="project" value="InterPro"/>
</dbReference>
<dbReference type="KEGG" id="tatv:25779789"/>
<evidence type="ECO:0000313" key="4">
    <source>
        <dbReference type="EMBL" id="EHK41332.1"/>
    </source>
</evidence>
<feature type="compositionally biased region" description="Polar residues" evidence="2">
    <location>
        <begin position="280"/>
        <end position="291"/>
    </location>
</feature>
<dbReference type="OrthoDB" id="4937900at2759"/>
<evidence type="ECO:0000259" key="3">
    <source>
        <dbReference type="PROSITE" id="PS50048"/>
    </source>
</evidence>
<keyword evidence="5" id="KW-1185">Reference proteome</keyword>
<accession>G9P5E7</accession>
<feature type="compositionally biased region" description="Polar residues" evidence="2">
    <location>
        <begin position="155"/>
        <end position="164"/>
    </location>
</feature>
<dbReference type="CDD" id="cd00067">
    <property type="entry name" value="GAL4"/>
    <property type="match status" value="1"/>
</dbReference>
<dbReference type="GeneID" id="25779789"/>
<protein>
    <recommendedName>
        <fullName evidence="3">Zn(2)-C6 fungal-type domain-containing protein</fullName>
    </recommendedName>
</protein>
<dbReference type="GO" id="GO:0001228">
    <property type="term" value="F:DNA-binding transcription activator activity, RNA polymerase II-specific"/>
    <property type="evidence" value="ECO:0007669"/>
    <property type="project" value="TreeGrafter"/>
</dbReference>
<dbReference type="SUPFAM" id="SSF57701">
    <property type="entry name" value="Zn2/Cys6 DNA-binding domain"/>
    <property type="match status" value="1"/>
</dbReference>
<dbReference type="Gene3D" id="4.10.240.10">
    <property type="entry name" value="Zn(2)-C6 fungal-type DNA-binding domain"/>
    <property type="match status" value="1"/>
</dbReference>
<sequence length="655" mass="70664">MQQLPTPDTCSPAVDAAPFLSQRHKSRGPGILQGARAASGSAPFGSAPERACGGAIACAAATAATATYSERLYSAGTSDGAASTANTQALGLSRDNHNTTQTQTHPEHPGLWVRITCSSLLFPPSPSSLLFFAQQAFPQMSPPAALMTMTMHHQLNGSSGSNGVVKTRRSHRKSRNGCSECKRRHIRCDERRPACTNCTIAERACSFPPSRQNQLSPLPQPPLPHSPADSHLSRKSQHSPSSCEPDHPGPWPVYGHEPSPTSPESVLSAGRGRFAPAPSTGPQTLPSFTESFTNTAYNPPVPPASLFTAEHMMLFHHVSDAMGDCILARGQIKIVLDVAVKHLIDAPYLMDQLLALSALHVSLTTKPGESPLLGNAVSFRHQATELQTRALSSFTRIASLVPADDTATCVPRFLFASLLSTQVLAETLLQHQPQPPPYHHDVMGVHGGGNGGSNGSGGGVVSFHGFIERMVECIHLHRGILAQIRPTWDYLMQSELYPLLRITHDANLAAITLKSGTECVFLRQMIASTPSSAASLYRDASPRLDQASADACRIAIDSLQWAFDMHRALPEQDVPHAPSAFIVTVEAEYVDLLRQLLPEALVILAYLGVLIHRCRRFWTFGNAGANLIRAIAGYLGSHWRDSLAWPLKVIEEETD</sequence>
<dbReference type="InterPro" id="IPR001138">
    <property type="entry name" value="Zn2Cys6_DnaBD"/>
</dbReference>
<feature type="region of interest" description="Disordered" evidence="2">
    <location>
        <begin position="208"/>
        <end position="291"/>
    </location>
</feature>
<feature type="region of interest" description="Disordered" evidence="2">
    <location>
        <begin position="155"/>
        <end position="181"/>
    </location>
</feature>
<dbReference type="HOGENOM" id="CLU_024934_2_0_1"/>